<feature type="transmembrane region" description="Helical" evidence="1">
    <location>
        <begin position="55"/>
        <end position="74"/>
    </location>
</feature>
<dbReference type="EMBL" id="PVTF01000004">
    <property type="protein sequence ID" value="PRY42512.1"/>
    <property type="molecule type" value="Genomic_DNA"/>
</dbReference>
<evidence type="ECO:0000313" key="3">
    <source>
        <dbReference type="Proteomes" id="UP000239494"/>
    </source>
</evidence>
<dbReference type="Proteomes" id="UP000239494">
    <property type="component" value="Unassembled WGS sequence"/>
</dbReference>
<protein>
    <submittedName>
        <fullName evidence="2">Uncharacterized protein</fullName>
    </submittedName>
</protein>
<proteinExistence type="predicted"/>
<reference evidence="2 3" key="1">
    <citation type="submission" date="2018-03" db="EMBL/GenBank/DDBJ databases">
        <title>Genomic Encyclopedia of Archaeal and Bacterial Type Strains, Phase II (KMG-II): from individual species to whole genera.</title>
        <authorList>
            <person name="Goeker M."/>
        </authorList>
    </citation>
    <scope>NUCLEOTIDE SEQUENCE [LARGE SCALE GENOMIC DNA]</scope>
    <source>
        <strain evidence="2 3">DSM 44720</strain>
    </source>
</reference>
<keyword evidence="1" id="KW-1133">Transmembrane helix</keyword>
<dbReference type="InterPro" id="IPR057952">
    <property type="entry name" value="Rv2743c-like"/>
</dbReference>
<comment type="caution">
    <text evidence="2">The sequence shown here is derived from an EMBL/GenBank/DDBJ whole genome shotgun (WGS) entry which is preliminary data.</text>
</comment>
<feature type="transmembrane region" description="Helical" evidence="1">
    <location>
        <begin position="80"/>
        <end position="98"/>
    </location>
</feature>
<evidence type="ECO:0000256" key="1">
    <source>
        <dbReference type="SAM" id="Phobius"/>
    </source>
</evidence>
<dbReference type="RefSeq" id="WP_106187910.1">
    <property type="nucleotide sequence ID" value="NZ_PVTF01000004.1"/>
</dbReference>
<keyword evidence="1" id="KW-0812">Transmembrane</keyword>
<gene>
    <name evidence="2" type="ORF">CLV43_104346</name>
</gene>
<dbReference type="NCBIfam" id="NF047839">
    <property type="entry name" value="PspM_Rv2743c"/>
    <property type="match status" value="1"/>
</dbReference>
<name>A0A2T0TA24_9PSEU</name>
<organism evidence="2 3">
    <name type="scientific">Umezawaea tangerina</name>
    <dbReference type="NCBI Taxonomy" id="84725"/>
    <lineage>
        <taxon>Bacteria</taxon>
        <taxon>Bacillati</taxon>
        <taxon>Actinomycetota</taxon>
        <taxon>Actinomycetes</taxon>
        <taxon>Pseudonocardiales</taxon>
        <taxon>Pseudonocardiaceae</taxon>
        <taxon>Umezawaea</taxon>
    </lineage>
</organism>
<dbReference type="Pfam" id="PF25587">
    <property type="entry name" value="Rv2743c"/>
    <property type="match status" value="1"/>
</dbReference>
<dbReference type="OrthoDB" id="3701303at2"/>
<dbReference type="AlphaFoldDB" id="A0A2T0TA24"/>
<accession>A0A2T0TA24</accession>
<keyword evidence="1" id="KW-0472">Membrane</keyword>
<keyword evidence="3" id="KW-1185">Reference proteome</keyword>
<evidence type="ECO:0000313" key="2">
    <source>
        <dbReference type="EMBL" id="PRY42512.1"/>
    </source>
</evidence>
<sequence length="265" mass="28183">MSYPMGPRKKTPGEIAQIVTGQLQGPVADQVRRRLENWNNPVAKLDRRHRRAGRVMTVWFSVLAVLAVIGLFTFLGVFPVGVGVGAAVGGAVFGVLAIRTGGKMREIRAAKQQLALTAPPVRVPLPARTSAARQPMERLDEAEATLGELLRQLDSPSLTSVPTESVDQARATSLEAAAAIRSVSAQLQAVERARDMAPPLNRGPLVEGVRRLREQLDEGVDGYCVLVGAAGNALAASTAVDQRHALNDATDHLAGLASALRDLSR</sequence>